<keyword evidence="2" id="KW-1185">Reference proteome</keyword>
<evidence type="ECO:0000313" key="1">
    <source>
        <dbReference type="EMBL" id="KAI4802380.1"/>
    </source>
</evidence>
<dbReference type="EMBL" id="CM043808">
    <property type="protein sequence ID" value="KAI4802380.1"/>
    <property type="molecule type" value="Genomic_DNA"/>
</dbReference>
<name>A0ACB9VRD6_CHAAC</name>
<comment type="caution">
    <text evidence="1">The sequence shown here is derived from an EMBL/GenBank/DDBJ whole genome shotgun (WGS) entry which is preliminary data.</text>
</comment>
<gene>
    <name evidence="1" type="ORF">KUCAC02_020221</name>
</gene>
<organism evidence="1 2">
    <name type="scientific">Chaenocephalus aceratus</name>
    <name type="common">Blackfin icefish</name>
    <name type="synonym">Chaenichthys aceratus</name>
    <dbReference type="NCBI Taxonomy" id="36190"/>
    <lineage>
        <taxon>Eukaryota</taxon>
        <taxon>Metazoa</taxon>
        <taxon>Chordata</taxon>
        <taxon>Craniata</taxon>
        <taxon>Vertebrata</taxon>
        <taxon>Euteleostomi</taxon>
        <taxon>Actinopterygii</taxon>
        <taxon>Neopterygii</taxon>
        <taxon>Teleostei</taxon>
        <taxon>Neoteleostei</taxon>
        <taxon>Acanthomorphata</taxon>
        <taxon>Eupercaria</taxon>
        <taxon>Perciformes</taxon>
        <taxon>Notothenioidei</taxon>
        <taxon>Channichthyidae</taxon>
        <taxon>Chaenocephalus</taxon>
    </lineage>
</organism>
<reference evidence="1" key="1">
    <citation type="submission" date="2022-05" db="EMBL/GenBank/DDBJ databases">
        <title>Chromosome-level genome of Chaenocephalus aceratus.</title>
        <authorList>
            <person name="Park H."/>
        </authorList>
    </citation>
    <scope>NUCLEOTIDE SEQUENCE</scope>
    <source>
        <strain evidence="1">KU_202001</strain>
    </source>
</reference>
<feature type="non-terminal residue" evidence="1">
    <location>
        <position position="69"/>
    </location>
</feature>
<sequence length="69" mass="7668">RAMLSQVTGLLQRKSNQANPPRSLTIPSVHRQQSVPLSKGLNPRWACGEVTHRPPNTGWARQSSLRESP</sequence>
<feature type="non-terminal residue" evidence="1">
    <location>
        <position position="1"/>
    </location>
</feature>
<accession>A0ACB9VRD6</accession>
<evidence type="ECO:0000313" key="2">
    <source>
        <dbReference type="Proteomes" id="UP001057452"/>
    </source>
</evidence>
<protein>
    <submittedName>
        <fullName evidence="1">Uncharacterized protein</fullName>
    </submittedName>
</protein>
<dbReference type="Proteomes" id="UP001057452">
    <property type="component" value="Chromosome 24"/>
</dbReference>
<proteinExistence type="predicted"/>